<gene>
    <name evidence="3" type="ORF">NMN56_005900</name>
</gene>
<protein>
    <submittedName>
        <fullName evidence="3">Amidohydrolase family protein</fullName>
    </submittedName>
</protein>
<dbReference type="SUPFAM" id="SSF51556">
    <property type="entry name" value="Metallo-dependent hydrolases"/>
    <property type="match status" value="1"/>
</dbReference>
<keyword evidence="4" id="KW-1185">Reference proteome</keyword>
<dbReference type="InterPro" id="IPR032466">
    <property type="entry name" value="Metal_Hydrolase"/>
</dbReference>
<evidence type="ECO:0000256" key="1">
    <source>
        <dbReference type="SAM" id="MobiDB-lite"/>
    </source>
</evidence>
<dbReference type="Gene3D" id="3.30.110.90">
    <property type="entry name" value="Amidohydrolase"/>
    <property type="match status" value="1"/>
</dbReference>
<evidence type="ECO:0000313" key="3">
    <source>
        <dbReference type="EMBL" id="MDJ1131498.1"/>
    </source>
</evidence>
<dbReference type="Gene3D" id="3.40.50.10910">
    <property type="entry name" value="Amidohydrolase"/>
    <property type="match status" value="1"/>
</dbReference>
<evidence type="ECO:0000313" key="4">
    <source>
        <dbReference type="Proteomes" id="UP001214441"/>
    </source>
</evidence>
<dbReference type="Gene3D" id="1.20.58.520">
    <property type="entry name" value="Amidohydrolase"/>
    <property type="match status" value="1"/>
</dbReference>
<dbReference type="RefSeq" id="WP_274042676.1">
    <property type="nucleotide sequence ID" value="NZ_JANCPR020000005.1"/>
</dbReference>
<organism evidence="3 4">
    <name type="scientific">Streptomyces iconiensis</name>
    <dbReference type="NCBI Taxonomy" id="1384038"/>
    <lineage>
        <taxon>Bacteria</taxon>
        <taxon>Bacillati</taxon>
        <taxon>Actinomycetota</taxon>
        <taxon>Actinomycetes</taxon>
        <taxon>Kitasatosporales</taxon>
        <taxon>Streptomycetaceae</taxon>
        <taxon>Streptomyces</taxon>
    </lineage>
</organism>
<name>A0ABT6ZR19_9ACTN</name>
<dbReference type="InterPro" id="IPR011059">
    <property type="entry name" value="Metal-dep_hydrolase_composite"/>
</dbReference>
<reference evidence="3 4" key="1">
    <citation type="submission" date="2023-05" db="EMBL/GenBank/DDBJ databases">
        <title>Streptantibioticus silvisoli sp. nov., acidotolerant actinomycetes 1 from pine litter.</title>
        <authorList>
            <person name="Swiecimska M."/>
            <person name="Golinska P."/>
            <person name="Sangal V."/>
            <person name="Wachnowicz B."/>
            <person name="Goodfellow M."/>
        </authorList>
    </citation>
    <scope>NUCLEOTIDE SEQUENCE [LARGE SCALE GENOMIC DNA]</scope>
    <source>
        <strain evidence="3 4">DSM 42109</strain>
    </source>
</reference>
<evidence type="ECO:0000259" key="2">
    <source>
        <dbReference type="Pfam" id="PF01979"/>
    </source>
</evidence>
<feature type="compositionally biased region" description="Gly residues" evidence="1">
    <location>
        <begin position="39"/>
        <end position="66"/>
    </location>
</feature>
<accession>A0ABT6ZR19</accession>
<dbReference type="EMBL" id="JANCPR020000005">
    <property type="protein sequence ID" value="MDJ1131498.1"/>
    <property type="molecule type" value="Genomic_DNA"/>
</dbReference>
<dbReference type="Proteomes" id="UP001214441">
    <property type="component" value="Unassembled WGS sequence"/>
</dbReference>
<dbReference type="PANTHER" id="PTHR43135">
    <property type="entry name" value="ALPHA-D-RIBOSE 1-METHYLPHOSPHONATE 5-TRIPHOSPHATE DIPHOSPHATASE"/>
    <property type="match status" value="1"/>
</dbReference>
<proteinExistence type="predicted"/>
<dbReference type="InterPro" id="IPR006680">
    <property type="entry name" value="Amidohydro-rel"/>
</dbReference>
<dbReference type="InterPro" id="IPR051781">
    <property type="entry name" value="Metallo-dep_Hydrolase"/>
</dbReference>
<dbReference type="SUPFAM" id="SSF51338">
    <property type="entry name" value="Composite domain of metallo-dependent hydrolases"/>
    <property type="match status" value="1"/>
</dbReference>
<feature type="region of interest" description="Disordered" evidence="1">
    <location>
        <begin position="33"/>
        <end position="68"/>
    </location>
</feature>
<sequence>MRTLIRGVRVFDGLRTIPCADVLIDGAHIADPGSVESGSGPGFDGPGPGPELGAGAGADPGAGAGSGSDIEVEVEVDGTGRTLLPGLIDAHTHVFDGSLAQALRFGVTTELDMFCLPSNLARQRALAAERDDVADLRSAGVLATPPGGHPSGVMAAVAPMLANPEDAAGPFATISGPEEAEEFVAARVAEGSDYLKFVVDDGAMTGAPVPVLDPDTAAALVNAARTAGLRTLAHVATARDTVAALDAGADGIAHVWSDTAPGDPYTEALVTRIALQGTFVVSTLAYVEAVSGDRPERLAHALYVAGALHRAGVPLLAGTDATPFTPQHGEGLHRELELLVLAGLTPAEALTAATSLPARHFALDDRGRIAPGLRADLLLVEGDPTRHIHATRALVGVWRRGTHRPG</sequence>
<dbReference type="Pfam" id="PF01979">
    <property type="entry name" value="Amidohydro_1"/>
    <property type="match status" value="1"/>
</dbReference>
<dbReference type="Gene3D" id="2.30.40.10">
    <property type="entry name" value="Urease, subunit C, domain 1"/>
    <property type="match status" value="1"/>
</dbReference>
<dbReference type="PANTHER" id="PTHR43135:SF3">
    <property type="entry name" value="ALPHA-D-RIBOSE 1-METHYLPHOSPHONATE 5-TRIPHOSPHATE DIPHOSPHATASE"/>
    <property type="match status" value="1"/>
</dbReference>
<feature type="domain" description="Amidohydrolase-related" evidence="2">
    <location>
        <begin position="82"/>
        <end position="400"/>
    </location>
</feature>
<comment type="caution">
    <text evidence="3">The sequence shown here is derived from an EMBL/GenBank/DDBJ whole genome shotgun (WGS) entry which is preliminary data.</text>
</comment>